<accession>A0A397SKC3</accession>
<keyword evidence="3" id="KW-1185">Reference proteome</keyword>
<dbReference type="Pfam" id="PF09104">
    <property type="entry name" value="BRCA-2_OB3"/>
    <property type="match status" value="1"/>
</dbReference>
<proteinExistence type="predicted"/>
<evidence type="ECO:0000259" key="1">
    <source>
        <dbReference type="Pfam" id="PF09104"/>
    </source>
</evidence>
<dbReference type="InterPro" id="IPR015188">
    <property type="entry name" value="BRCA2_OB_3"/>
</dbReference>
<protein>
    <recommendedName>
        <fullName evidence="1">BRCA2 OB3 domain-containing protein</fullName>
    </recommendedName>
</protein>
<name>A0A397SKC3_9GLOM</name>
<organism evidence="2 3">
    <name type="scientific">Glomus cerebriforme</name>
    <dbReference type="NCBI Taxonomy" id="658196"/>
    <lineage>
        <taxon>Eukaryota</taxon>
        <taxon>Fungi</taxon>
        <taxon>Fungi incertae sedis</taxon>
        <taxon>Mucoromycota</taxon>
        <taxon>Glomeromycotina</taxon>
        <taxon>Glomeromycetes</taxon>
        <taxon>Glomerales</taxon>
        <taxon>Glomeraceae</taxon>
        <taxon>Glomus</taxon>
    </lineage>
</organism>
<dbReference type="Gene3D" id="2.40.50.140">
    <property type="entry name" value="Nucleic acid-binding proteins"/>
    <property type="match status" value="1"/>
</dbReference>
<dbReference type="Proteomes" id="UP000265703">
    <property type="component" value="Unassembled WGS sequence"/>
</dbReference>
<evidence type="ECO:0000313" key="2">
    <source>
        <dbReference type="EMBL" id="RIA85349.1"/>
    </source>
</evidence>
<dbReference type="OrthoDB" id="21095at2759"/>
<gene>
    <name evidence="2" type="ORF">C1645_377023</name>
</gene>
<dbReference type="STRING" id="658196.A0A397SKC3"/>
<feature type="domain" description="BRCA2 OB3" evidence="1">
    <location>
        <begin position="24"/>
        <end position="163"/>
    </location>
</feature>
<dbReference type="SUPFAM" id="SSF50249">
    <property type="entry name" value="Nucleic acid-binding proteins"/>
    <property type="match status" value="1"/>
</dbReference>
<comment type="caution">
    <text evidence="2">The sequence shown here is derived from an EMBL/GenBank/DDBJ whole genome shotgun (WGS) entry which is preliminary data.</text>
</comment>
<sequence length="178" mass="20654">MKHSTVWKEAKIDTNNALTFYLSRTVTRLDELQKMELNNEVDIVAYILVVGEPFISGQRFGKPIKIQTLLVIDNSGQLAQIEIKNISSIYADLFKPKNILILLNLQYRAYDPKYGIYMLSTCDDTEIKRSPREEYTRQAKENLENWIKNNYDLVKKCETTAIKLLFQSTVIKASTFFT</sequence>
<dbReference type="AlphaFoldDB" id="A0A397SKC3"/>
<dbReference type="InterPro" id="IPR012340">
    <property type="entry name" value="NA-bd_OB-fold"/>
</dbReference>
<evidence type="ECO:0000313" key="3">
    <source>
        <dbReference type="Proteomes" id="UP000265703"/>
    </source>
</evidence>
<reference evidence="2 3" key="1">
    <citation type="submission" date="2018-06" db="EMBL/GenBank/DDBJ databases">
        <title>Comparative genomics reveals the genomic features of Rhizophagus irregularis, R. cerebriforme, R. diaphanum and Gigaspora rosea, and their symbiotic lifestyle signature.</title>
        <authorList>
            <person name="Morin E."/>
            <person name="San Clemente H."/>
            <person name="Chen E.C.H."/>
            <person name="De La Providencia I."/>
            <person name="Hainaut M."/>
            <person name="Kuo A."/>
            <person name="Kohler A."/>
            <person name="Murat C."/>
            <person name="Tang N."/>
            <person name="Roy S."/>
            <person name="Loubradou J."/>
            <person name="Henrissat B."/>
            <person name="Grigoriev I.V."/>
            <person name="Corradi N."/>
            <person name="Roux C."/>
            <person name="Martin F.M."/>
        </authorList>
    </citation>
    <scope>NUCLEOTIDE SEQUENCE [LARGE SCALE GENOMIC DNA]</scope>
    <source>
        <strain evidence="2 3">DAOM 227022</strain>
    </source>
</reference>
<dbReference type="EMBL" id="QKYT01000431">
    <property type="protein sequence ID" value="RIA85349.1"/>
    <property type="molecule type" value="Genomic_DNA"/>
</dbReference>